<dbReference type="Proteomes" id="UP000295756">
    <property type="component" value="Chromosome"/>
</dbReference>
<dbReference type="NCBIfam" id="TIGR01076">
    <property type="entry name" value="sortase_fam"/>
    <property type="match status" value="1"/>
</dbReference>
<evidence type="ECO:0000313" key="3">
    <source>
        <dbReference type="EMBL" id="QBR47981.1"/>
    </source>
</evidence>
<evidence type="ECO:0000256" key="2">
    <source>
        <dbReference type="SAM" id="Phobius"/>
    </source>
</evidence>
<feature type="transmembrane region" description="Helical" evidence="2">
    <location>
        <begin position="258"/>
        <end position="277"/>
    </location>
</feature>
<dbReference type="Gene3D" id="2.40.260.10">
    <property type="entry name" value="Sortase"/>
    <property type="match status" value="1"/>
</dbReference>
<gene>
    <name evidence="3" type="ORF">EW139_07515</name>
</gene>
<dbReference type="InterPro" id="IPR023365">
    <property type="entry name" value="Sortase_dom-sf"/>
</dbReference>
<dbReference type="Pfam" id="PF04203">
    <property type="entry name" value="Sortase"/>
    <property type="match status" value="1"/>
</dbReference>
<dbReference type="SUPFAM" id="SSF49478">
    <property type="entry name" value="Cna protein B-type domain"/>
    <property type="match status" value="1"/>
</dbReference>
<protein>
    <submittedName>
        <fullName evidence="3">Class C sortase</fullName>
    </submittedName>
</protein>
<dbReference type="RefSeq" id="WP_013103735.1">
    <property type="nucleotide sequence ID" value="NZ_CP037939.1"/>
</dbReference>
<dbReference type="InterPro" id="IPR005754">
    <property type="entry name" value="Sortase"/>
</dbReference>
<dbReference type="InterPro" id="IPR042002">
    <property type="entry name" value="Sortase_C"/>
</dbReference>
<keyword evidence="2" id="KW-0812">Transmembrane</keyword>
<proteinExistence type="predicted"/>
<keyword evidence="2" id="KW-0472">Membrane</keyword>
<dbReference type="EMBL" id="CP037939">
    <property type="protein sequence ID" value="QBR47981.1"/>
    <property type="molecule type" value="Genomic_DNA"/>
</dbReference>
<keyword evidence="4" id="KW-1185">Reference proteome</keyword>
<sequence>MTEQKNDVNIFLKLFIALMFFIGFLVFMYPFIANGVNNYVAQRELNVVNQLNQNNQKASEKRLRTLIEKNKQRTKENQQLGISPVKNLLGETLKNVPKEDKDYYRQHSLGGIFIPKLSLSLPIFDTTTDSLLYKGITQLPGSSYPVGGNNTHTVLMGHNGLPNQELFTHLDKLKKGDKFFLKIYGKRLAYQIIRIKVVLPTDLSDVTIQENQDLATLVTCTPYMVNTHRLLVTGKRVALDKKTFDDQEKKTISQQSQYLFYLIALIMFFGVIVFYFVRREVIALLSHKRVYQLDFFVYHNNQPVSGCHFILVDYSGKKIVNKLYEETSDSLGYVSFGKINGGRYKVVSTNPNMSIKTFNIRVKHLKDSHFYIKKAVESDYQIQSERNLINEK</sequence>
<name>A0ABX5SN62_9LACO</name>
<feature type="transmembrane region" description="Helical" evidence="2">
    <location>
        <begin position="12"/>
        <end position="32"/>
    </location>
</feature>
<accession>A0ABX5SN62</accession>
<dbReference type="CDD" id="cd05827">
    <property type="entry name" value="Sortase_C"/>
    <property type="match status" value="1"/>
</dbReference>
<keyword evidence="2" id="KW-1133">Transmembrane helix</keyword>
<reference evidence="3 4" key="1">
    <citation type="submission" date="2019-03" db="EMBL/GenBank/DDBJ databases">
        <title>Complete Genome Sequence of Leuconostoc kimchii strain NKJ218 Isolated from Homemade Kimchi.</title>
        <authorList>
            <person name="Jung J.Y."/>
            <person name="Jin H.M."/>
            <person name="Jung J.-W."/>
            <person name="Lee S.-Y."/>
            <person name="Ryu B.-G."/>
            <person name="Han S.-S."/>
            <person name="Kang H.K."/>
            <person name="Choi H.W."/>
            <person name="Chung E.J."/>
            <person name="Choi K.-M."/>
        </authorList>
    </citation>
    <scope>NUCLEOTIDE SEQUENCE [LARGE SCALE GENOMIC DNA]</scope>
    <source>
        <strain evidence="3 4">NKJ218</strain>
    </source>
</reference>
<dbReference type="SUPFAM" id="SSF63817">
    <property type="entry name" value="Sortase"/>
    <property type="match status" value="1"/>
</dbReference>
<dbReference type="NCBIfam" id="NF033745">
    <property type="entry name" value="class_C_sortase"/>
    <property type="match status" value="1"/>
</dbReference>
<evidence type="ECO:0000313" key="4">
    <source>
        <dbReference type="Proteomes" id="UP000295756"/>
    </source>
</evidence>
<evidence type="ECO:0000256" key="1">
    <source>
        <dbReference type="ARBA" id="ARBA00022801"/>
    </source>
</evidence>
<organism evidence="3 4">
    <name type="scientific">Leuconostoc kimchii</name>
    <dbReference type="NCBI Taxonomy" id="136609"/>
    <lineage>
        <taxon>Bacteria</taxon>
        <taxon>Bacillati</taxon>
        <taxon>Bacillota</taxon>
        <taxon>Bacilli</taxon>
        <taxon>Lactobacillales</taxon>
        <taxon>Lactobacillaceae</taxon>
        <taxon>Leuconostoc</taxon>
    </lineage>
</organism>
<keyword evidence="1" id="KW-0378">Hydrolase</keyword>